<reference evidence="4" key="1">
    <citation type="submission" date="2018-09" db="EMBL/GenBank/DDBJ databases">
        <authorList>
            <person name="Livingstone P.G."/>
            <person name="Whitworth D.E."/>
        </authorList>
    </citation>
    <scope>NUCLEOTIDE SEQUENCE [LARGE SCALE GENOMIC DNA]</scope>
    <source>
        <strain evidence="4">CA054A</strain>
    </source>
</reference>
<gene>
    <name evidence="3" type="ORF">D7V88_15175</name>
</gene>
<sequence>VRPPTLDDTIVKAVIYPPIGVARVGNSPEGYFIGPEVTEPPAEDKGFYRDAQGRLKRQAARFRVYGVNAEGRLLRELSVPKSGAKVRWSVQLANTKAAWYGFQLALDIPEASAAPPSTLRNASVADRSRLAITPAAQSVQGVNARPKRFDGTFMNMQVHLGDIRTDESGRLVVLGGHGVAGSYDGRYAITFANNEGWYDDVSDGPVTAEVVLDGKPLEVVPAWVVVAPPNYGPQRKSVRTMWDLMRDVAIRAGTLAAPARPSFTHDILPVFQRLAGLQWVNAGFAAGFGWKGMFDFTDPKVLARLGDPGPAEREYRHVVANQFRDFARDSWSPTPWPWLYGDAMNIPPAQTPRQYAALTDTQLAMLQQWSRGEFVADHDPNRKPPARLADVPLEQQGDMLTRAAMEFCLADAFHPGCEMTWPMRQASMYMQPFRLAHQRPGWKEPSLGEVLTSDSVTIPNGPLYGQPPGGITRWMAVPWQTDTASCRSGYDKTYDPYVPSFWPARVPNEVLTEQNYKIVMDANKPLAERRAAFANRAAWINPLGATSYTDQINNMVRHFDHLGVVEARKGPTDTDAFPAVIEVEDQHKPIPDVIPTDDRKKLLGTATGSAVGVRHGEAASAENVDVSGIEKVRRFPGGLRR</sequence>
<dbReference type="RefSeq" id="WP_208726299.1">
    <property type="nucleotide sequence ID" value="NZ_RAVZ01000090.1"/>
</dbReference>
<accession>A0A3A8IWK3</accession>
<dbReference type="Proteomes" id="UP000268094">
    <property type="component" value="Unassembled WGS sequence"/>
</dbReference>
<proteinExistence type="predicted"/>
<keyword evidence="4" id="KW-1185">Reference proteome</keyword>
<comment type="caution">
    <text evidence="3">The sequence shown here is derived from an EMBL/GenBank/DDBJ whole genome shotgun (WGS) entry which is preliminary data.</text>
</comment>
<name>A0A3A8IWK3_9BACT</name>
<dbReference type="CDD" id="cd14731">
    <property type="entry name" value="LodA_like_1"/>
    <property type="match status" value="1"/>
</dbReference>
<dbReference type="EMBL" id="RAVZ01000090">
    <property type="protein sequence ID" value="RKG87857.1"/>
    <property type="molecule type" value="Genomic_DNA"/>
</dbReference>
<organism evidence="3 4">
    <name type="scientific">Corallococcus terminator</name>
    <dbReference type="NCBI Taxonomy" id="2316733"/>
    <lineage>
        <taxon>Bacteria</taxon>
        <taxon>Pseudomonadati</taxon>
        <taxon>Myxococcota</taxon>
        <taxon>Myxococcia</taxon>
        <taxon>Myxococcales</taxon>
        <taxon>Cystobacterineae</taxon>
        <taxon>Myxococcaceae</taxon>
        <taxon>Corallococcus</taxon>
    </lineage>
</organism>
<evidence type="ECO:0000313" key="4">
    <source>
        <dbReference type="Proteomes" id="UP000268094"/>
    </source>
</evidence>
<dbReference type="AlphaFoldDB" id="A0A3A8IWK3"/>
<evidence type="ECO:0008006" key="5">
    <source>
        <dbReference type="Google" id="ProtNLM"/>
    </source>
</evidence>
<dbReference type="InterPro" id="IPR041173">
    <property type="entry name" value="LodA_C"/>
</dbReference>
<protein>
    <recommendedName>
        <fullName evidence="5">L-lysine 6-oxidase</fullName>
    </recommendedName>
</protein>
<evidence type="ECO:0000259" key="1">
    <source>
        <dbReference type="Pfam" id="PF17990"/>
    </source>
</evidence>
<dbReference type="Pfam" id="PF17990">
    <property type="entry name" value="LodA_N"/>
    <property type="match status" value="1"/>
</dbReference>
<feature type="domain" description="L-Lysine epsilon oxidase N-terminal" evidence="1">
    <location>
        <begin position="16"/>
        <end position="226"/>
    </location>
</feature>
<dbReference type="InterPro" id="IPR041168">
    <property type="entry name" value="LodA_N"/>
</dbReference>
<dbReference type="InterPro" id="IPR033798">
    <property type="entry name" value="LodA-like"/>
</dbReference>
<evidence type="ECO:0000313" key="3">
    <source>
        <dbReference type="EMBL" id="RKG87857.1"/>
    </source>
</evidence>
<feature type="domain" description="L-lysine epsilon oxidase C-terminal" evidence="2">
    <location>
        <begin position="350"/>
        <end position="502"/>
    </location>
</feature>
<dbReference type="Pfam" id="PF18417">
    <property type="entry name" value="LodA_C"/>
    <property type="match status" value="1"/>
</dbReference>
<evidence type="ECO:0000259" key="2">
    <source>
        <dbReference type="Pfam" id="PF18417"/>
    </source>
</evidence>
<feature type="non-terminal residue" evidence="3">
    <location>
        <position position="1"/>
    </location>
</feature>